<evidence type="ECO:0000313" key="3">
    <source>
        <dbReference type="Proteomes" id="UP000273405"/>
    </source>
</evidence>
<dbReference type="EMBL" id="RAWG01000643">
    <property type="protein sequence ID" value="RKH25206.1"/>
    <property type="molecule type" value="Genomic_DNA"/>
</dbReference>
<name>A0A3A8LYL2_9BACT</name>
<dbReference type="RefSeq" id="WP_120630575.1">
    <property type="nucleotide sequence ID" value="NZ_RAWG01000643.1"/>
</dbReference>
<accession>A0A3A8LYL2</accession>
<organism evidence="2 3">
    <name type="scientific">Corallococcus sicarius</name>
    <dbReference type="NCBI Taxonomy" id="2316726"/>
    <lineage>
        <taxon>Bacteria</taxon>
        <taxon>Pseudomonadati</taxon>
        <taxon>Myxococcota</taxon>
        <taxon>Myxococcia</taxon>
        <taxon>Myxococcales</taxon>
        <taxon>Cystobacterineae</taxon>
        <taxon>Myxococcaceae</taxon>
        <taxon>Corallococcus</taxon>
    </lineage>
</organism>
<reference evidence="3" key="1">
    <citation type="submission" date="2018-09" db="EMBL/GenBank/DDBJ databases">
        <authorList>
            <person name="Livingstone P.G."/>
            <person name="Whitworth D.E."/>
        </authorList>
    </citation>
    <scope>NUCLEOTIDE SEQUENCE [LARGE SCALE GENOMIC DNA]</scope>
    <source>
        <strain evidence="3">CA040B</strain>
    </source>
</reference>
<dbReference type="AlphaFoldDB" id="A0A3A8LYL2"/>
<keyword evidence="3" id="KW-1185">Reference proteome</keyword>
<dbReference type="Proteomes" id="UP000273405">
    <property type="component" value="Unassembled WGS sequence"/>
</dbReference>
<gene>
    <name evidence="2" type="ORF">D7X12_41440</name>
</gene>
<comment type="caution">
    <text evidence="2">The sequence shown here is derived from an EMBL/GenBank/DDBJ whole genome shotgun (WGS) entry which is preliminary data.</text>
</comment>
<sequence length="285" mass="27602">MASVAAALFEGDASDEAASPVCAGDGVDVAVSPVLAGVTSAGAATVGLAGVESDVRASAVLAGAAVVVPVVLSEVAPVSAEAFFVERFEAAARGGVFASCSEGAASGLVVVAGVFAADASCDFAGGAFTAEVFAAAAFETGVFAAGAGFDFVAAAFAAGAGFDFVAGAFAAGAGFEFAAGTATFDLTAGATCFDFAAGAFAACFDFATVGAPRAGATLLAEEAFFTAGEALPPVARTAGFAAALPGARDVELPGEAGLRVGRRWAMDSSSEDPSGRRRRPLFPDG</sequence>
<evidence type="ECO:0000313" key="2">
    <source>
        <dbReference type="EMBL" id="RKH25206.1"/>
    </source>
</evidence>
<evidence type="ECO:0000256" key="1">
    <source>
        <dbReference type="SAM" id="MobiDB-lite"/>
    </source>
</evidence>
<feature type="compositionally biased region" description="Basic residues" evidence="1">
    <location>
        <begin position="276"/>
        <end position="285"/>
    </location>
</feature>
<protein>
    <submittedName>
        <fullName evidence="2">Uncharacterized protein</fullName>
    </submittedName>
</protein>
<proteinExistence type="predicted"/>
<feature type="region of interest" description="Disordered" evidence="1">
    <location>
        <begin position="263"/>
        <end position="285"/>
    </location>
</feature>